<evidence type="ECO:0008006" key="5">
    <source>
        <dbReference type="Google" id="ProtNLM"/>
    </source>
</evidence>
<dbReference type="InterPro" id="IPR008972">
    <property type="entry name" value="Cupredoxin"/>
</dbReference>
<dbReference type="CDD" id="cd00920">
    <property type="entry name" value="Cupredoxin"/>
    <property type="match status" value="1"/>
</dbReference>
<dbReference type="SUPFAM" id="SSF49503">
    <property type="entry name" value="Cupredoxins"/>
    <property type="match status" value="1"/>
</dbReference>
<proteinExistence type="predicted"/>
<sequence length="275" mass="29041">MRFPTNLLGLAALTAVAVHPCLGQHGSILKVEVGADGNLRYNPASLEAPVGTKIEFHFFPKNHSVIESSFDNPCHPLSSDGFSSGFIPVTESPSNTTFTIIIKDTDPIWFYCAQANHCERGMVGAINAPKTGKTFQAFLDLAQKASDSTSPPSEAAGGTLGYINDGSASPGWDQTAEPLVTAPTNEVFTTAPAPTRTTRAYTTNEYKVTWTSSGHKFTTIATTTQFTTAIFGVSPTLTGEVGTSTSEAVAAFATGVPAYQFWQTGMCILAVAAML</sequence>
<reference evidence="4" key="1">
    <citation type="submission" date="2018-12" db="EMBL/GenBank/DDBJ databases">
        <title>The complete genome of Metarhizium rileyi, a key fungal pathogen of Lepidoptera.</title>
        <authorList>
            <person name="Binneck E."/>
            <person name="Lastra C.C.L."/>
            <person name="Sosa-Gomez D.R."/>
        </authorList>
    </citation>
    <scope>NUCLEOTIDE SEQUENCE [LARGE SCALE GENOMIC DNA]</scope>
    <source>
        <strain evidence="4">Cep018-CH2</strain>
    </source>
</reference>
<dbReference type="EMBL" id="SBHS01000038">
    <property type="protein sequence ID" value="TWU71710.1"/>
    <property type="molecule type" value="Genomic_DNA"/>
</dbReference>
<evidence type="ECO:0000256" key="2">
    <source>
        <dbReference type="SAM" id="SignalP"/>
    </source>
</evidence>
<dbReference type="Gene3D" id="2.60.40.420">
    <property type="entry name" value="Cupredoxins - blue copper proteins"/>
    <property type="match status" value="1"/>
</dbReference>
<name>A0A5C6G1G9_METRR</name>
<gene>
    <name evidence="3" type="ORF">ED733_000178</name>
</gene>
<feature type="signal peptide" evidence="2">
    <location>
        <begin position="1"/>
        <end position="23"/>
    </location>
</feature>
<dbReference type="PANTHER" id="PTHR34883">
    <property type="entry name" value="SERINE-RICH PROTEIN, PUTATIVE-RELATED-RELATED"/>
    <property type="match status" value="1"/>
</dbReference>
<dbReference type="PANTHER" id="PTHR34883:SF15">
    <property type="entry name" value="EXTRACELLULAR SERINE-RICH PROTEIN"/>
    <property type="match status" value="1"/>
</dbReference>
<dbReference type="AlphaFoldDB" id="A0A5C6G1G9"/>
<protein>
    <recommendedName>
        <fullName evidence="5">Extracellular serine-rich protein</fullName>
    </recommendedName>
</protein>
<evidence type="ECO:0000256" key="1">
    <source>
        <dbReference type="SAM" id="MobiDB-lite"/>
    </source>
</evidence>
<keyword evidence="2" id="KW-0732">Signal</keyword>
<dbReference type="InterPro" id="IPR052953">
    <property type="entry name" value="Ser-rich/MCO-related"/>
</dbReference>
<comment type="caution">
    <text evidence="3">The sequence shown here is derived from an EMBL/GenBank/DDBJ whole genome shotgun (WGS) entry which is preliminary data.</text>
</comment>
<dbReference type="Proteomes" id="UP000317257">
    <property type="component" value="Unassembled WGS sequence"/>
</dbReference>
<feature type="region of interest" description="Disordered" evidence="1">
    <location>
        <begin position="146"/>
        <end position="167"/>
    </location>
</feature>
<accession>A0A5C6G1G9</accession>
<evidence type="ECO:0000313" key="4">
    <source>
        <dbReference type="Proteomes" id="UP000317257"/>
    </source>
</evidence>
<evidence type="ECO:0000313" key="3">
    <source>
        <dbReference type="EMBL" id="TWU71710.1"/>
    </source>
</evidence>
<organism evidence="3 4">
    <name type="scientific">Metarhizium rileyi (strain RCEF 4871)</name>
    <name type="common">Nomuraea rileyi</name>
    <dbReference type="NCBI Taxonomy" id="1649241"/>
    <lineage>
        <taxon>Eukaryota</taxon>
        <taxon>Fungi</taxon>
        <taxon>Dikarya</taxon>
        <taxon>Ascomycota</taxon>
        <taxon>Pezizomycotina</taxon>
        <taxon>Sordariomycetes</taxon>
        <taxon>Hypocreomycetidae</taxon>
        <taxon>Hypocreales</taxon>
        <taxon>Clavicipitaceae</taxon>
        <taxon>Metarhizium</taxon>
    </lineage>
</organism>
<feature type="chain" id="PRO_5023050253" description="Extracellular serine-rich protein" evidence="2">
    <location>
        <begin position="24"/>
        <end position="275"/>
    </location>
</feature>